<reference evidence="2" key="1">
    <citation type="submission" date="2022-11" db="UniProtKB">
        <authorList>
            <consortium name="WormBaseParasite"/>
        </authorList>
    </citation>
    <scope>IDENTIFICATION</scope>
</reference>
<dbReference type="WBParaSite" id="JU765_v2.g6475.t1">
    <property type="protein sequence ID" value="JU765_v2.g6475.t1"/>
    <property type="gene ID" value="JU765_v2.g6475"/>
</dbReference>
<proteinExistence type="predicted"/>
<organism evidence="1 2">
    <name type="scientific">Panagrolaimus sp. JU765</name>
    <dbReference type="NCBI Taxonomy" id="591449"/>
    <lineage>
        <taxon>Eukaryota</taxon>
        <taxon>Metazoa</taxon>
        <taxon>Ecdysozoa</taxon>
        <taxon>Nematoda</taxon>
        <taxon>Chromadorea</taxon>
        <taxon>Rhabditida</taxon>
        <taxon>Tylenchina</taxon>
        <taxon>Panagrolaimomorpha</taxon>
        <taxon>Panagrolaimoidea</taxon>
        <taxon>Panagrolaimidae</taxon>
        <taxon>Panagrolaimus</taxon>
    </lineage>
</organism>
<name>A0AC34RGB9_9BILA</name>
<accession>A0AC34RGB9</accession>
<sequence>MLIIGLFGPTSTTLPKLTWILTSMSSIFCLIYGYFIWIEIKCIHFVKLSKETGFSYSNTRPVGPPTLSLDEQRPQNQQNQNITTTTSNLPMQQLNNRPATTDGTFPQSNITSTTLPPLRHTYGTGHIGQ</sequence>
<evidence type="ECO:0000313" key="1">
    <source>
        <dbReference type="Proteomes" id="UP000887576"/>
    </source>
</evidence>
<dbReference type="Proteomes" id="UP000887576">
    <property type="component" value="Unplaced"/>
</dbReference>
<evidence type="ECO:0000313" key="2">
    <source>
        <dbReference type="WBParaSite" id="JU765_v2.g6475.t1"/>
    </source>
</evidence>
<protein>
    <submittedName>
        <fullName evidence="2">Uncharacterized protein</fullName>
    </submittedName>
</protein>